<keyword evidence="2 4" id="KW-0067">ATP-binding</keyword>
<dbReference type="Gene3D" id="3.40.50.300">
    <property type="entry name" value="P-loop containing nucleotide triphosphate hydrolases"/>
    <property type="match status" value="1"/>
</dbReference>
<evidence type="ECO:0000256" key="1">
    <source>
        <dbReference type="ARBA" id="ARBA00022741"/>
    </source>
</evidence>
<keyword evidence="1" id="KW-0547">Nucleotide-binding</keyword>
<evidence type="ECO:0000313" key="5">
    <source>
        <dbReference type="Proteomes" id="UP000251213"/>
    </source>
</evidence>
<dbReference type="GO" id="GO:0005524">
    <property type="term" value="F:ATP binding"/>
    <property type="evidence" value="ECO:0007669"/>
    <property type="project" value="UniProtKB-KW"/>
</dbReference>
<reference evidence="4 5" key="1">
    <citation type="submission" date="2018-06" db="EMBL/GenBank/DDBJ databases">
        <title>Thermoflavimicrobium daqus sp. nov., a thermophilic microbe isolated from Moutai-flavour Daqu.</title>
        <authorList>
            <person name="Wang X."/>
            <person name="Zhou H."/>
        </authorList>
    </citation>
    <scope>NUCLEOTIDE SEQUENCE [LARGE SCALE GENOMIC DNA]</scope>
    <source>
        <strain evidence="4 5">FBKL4.011</strain>
    </source>
</reference>
<protein>
    <submittedName>
        <fullName evidence="4">ABC transporter ATP-binding protein</fullName>
    </submittedName>
</protein>
<dbReference type="SMART" id="SM00382">
    <property type="entry name" value="AAA"/>
    <property type="match status" value="1"/>
</dbReference>
<comment type="caution">
    <text evidence="4">The sequence shown here is derived from an EMBL/GenBank/DDBJ whole genome shotgun (WGS) entry which is preliminary data.</text>
</comment>
<evidence type="ECO:0000259" key="3">
    <source>
        <dbReference type="PROSITE" id="PS50893"/>
    </source>
</evidence>
<sequence length="232" mass="25967">MQHVVNISGATKRFHNQTVIQSLSLSLPSHGFIGLVGPNGSGKTTFLRLLAGLIRPDEGQIQINGHTVSRRINHQVAYVAGDQGLYDFYTVQEMLHYAAKVYPDFQPSKATEIIQSLKINDHTKIKHLSKGQHTSLNIAISLSRQVPLILMDEPLAGLDPVVREDILKMFVAFAEVEKQTLIVSSHEVSEIEPYLDYVIFLNQGQLHLFASAEELRETKGQSMLHMMKEVAR</sequence>
<dbReference type="CDD" id="cd03230">
    <property type="entry name" value="ABC_DR_subfamily_A"/>
    <property type="match status" value="1"/>
</dbReference>
<gene>
    <name evidence="4" type="ORF">DL897_06830</name>
</gene>
<dbReference type="InterPro" id="IPR027417">
    <property type="entry name" value="P-loop_NTPase"/>
</dbReference>
<feature type="domain" description="ABC transporter" evidence="3">
    <location>
        <begin position="5"/>
        <end position="228"/>
    </location>
</feature>
<name>A0A364K660_9BACL</name>
<dbReference type="EMBL" id="QJKK01000003">
    <property type="protein sequence ID" value="RAL25784.1"/>
    <property type="molecule type" value="Genomic_DNA"/>
</dbReference>
<dbReference type="PROSITE" id="PS50893">
    <property type="entry name" value="ABC_TRANSPORTER_2"/>
    <property type="match status" value="1"/>
</dbReference>
<dbReference type="InterPro" id="IPR003593">
    <property type="entry name" value="AAA+_ATPase"/>
</dbReference>
<evidence type="ECO:0000313" key="4">
    <source>
        <dbReference type="EMBL" id="RAL25784.1"/>
    </source>
</evidence>
<dbReference type="PANTHER" id="PTHR43158:SF1">
    <property type="entry name" value="ABC TRANSPORTER, ATP-BINDING PROTEIN"/>
    <property type="match status" value="1"/>
</dbReference>
<dbReference type="RefSeq" id="WP_113658398.1">
    <property type="nucleotide sequence ID" value="NZ_KZ845665.1"/>
</dbReference>
<keyword evidence="5" id="KW-1185">Reference proteome</keyword>
<dbReference type="Proteomes" id="UP000251213">
    <property type="component" value="Unassembled WGS sequence"/>
</dbReference>
<accession>A0A364K660</accession>
<organism evidence="4 5">
    <name type="scientific">Thermoflavimicrobium daqui</name>
    <dbReference type="NCBI Taxonomy" id="2137476"/>
    <lineage>
        <taxon>Bacteria</taxon>
        <taxon>Bacillati</taxon>
        <taxon>Bacillota</taxon>
        <taxon>Bacilli</taxon>
        <taxon>Bacillales</taxon>
        <taxon>Thermoactinomycetaceae</taxon>
        <taxon>Thermoflavimicrobium</taxon>
    </lineage>
</organism>
<dbReference type="AlphaFoldDB" id="A0A364K660"/>
<dbReference type="OrthoDB" id="9804819at2"/>
<dbReference type="Pfam" id="PF00005">
    <property type="entry name" value="ABC_tran"/>
    <property type="match status" value="1"/>
</dbReference>
<proteinExistence type="predicted"/>
<dbReference type="InterPro" id="IPR003439">
    <property type="entry name" value="ABC_transporter-like_ATP-bd"/>
</dbReference>
<dbReference type="SUPFAM" id="SSF52540">
    <property type="entry name" value="P-loop containing nucleoside triphosphate hydrolases"/>
    <property type="match status" value="1"/>
</dbReference>
<evidence type="ECO:0000256" key="2">
    <source>
        <dbReference type="ARBA" id="ARBA00022840"/>
    </source>
</evidence>
<dbReference type="GO" id="GO:0016887">
    <property type="term" value="F:ATP hydrolysis activity"/>
    <property type="evidence" value="ECO:0007669"/>
    <property type="project" value="InterPro"/>
</dbReference>
<reference evidence="4 5" key="2">
    <citation type="submission" date="2018-06" db="EMBL/GenBank/DDBJ databases">
        <authorList>
            <person name="Zhirakovskaya E."/>
        </authorList>
    </citation>
    <scope>NUCLEOTIDE SEQUENCE [LARGE SCALE GENOMIC DNA]</scope>
    <source>
        <strain evidence="4 5">FBKL4.011</strain>
    </source>
</reference>
<dbReference type="PANTHER" id="PTHR43158">
    <property type="entry name" value="SKFA PEPTIDE EXPORT ATP-BINDING PROTEIN SKFE"/>
    <property type="match status" value="1"/>
</dbReference>